<keyword evidence="3" id="KW-1185">Reference proteome</keyword>
<dbReference type="Proteomes" id="UP000822688">
    <property type="component" value="Chromosome V"/>
</dbReference>
<name>A0A8T0HLU2_CERPU</name>
<feature type="region of interest" description="Disordered" evidence="1">
    <location>
        <begin position="38"/>
        <end position="71"/>
    </location>
</feature>
<evidence type="ECO:0000313" key="2">
    <source>
        <dbReference type="EMBL" id="KAG0571764.1"/>
    </source>
</evidence>
<dbReference type="AlphaFoldDB" id="A0A8T0HLU2"/>
<dbReference type="EMBL" id="CM026426">
    <property type="protein sequence ID" value="KAG0571764.1"/>
    <property type="molecule type" value="Genomic_DNA"/>
</dbReference>
<comment type="caution">
    <text evidence="2">The sequence shown here is derived from an EMBL/GenBank/DDBJ whole genome shotgun (WGS) entry which is preliminary data.</text>
</comment>
<reference evidence="2" key="1">
    <citation type="submission" date="2020-06" db="EMBL/GenBank/DDBJ databases">
        <title>WGS assembly of Ceratodon purpureus strain R40.</title>
        <authorList>
            <person name="Carey S.B."/>
            <person name="Jenkins J."/>
            <person name="Shu S."/>
            <person name="Lovell J.T."/>
            <person name="Sreedasyam A."/>
            <person name="Maumus F."/>
            <person name="Tiley G.P."/>
            <person name="Fernandez-Pozo N."/>
            <person name="Barry K."/>
            <person name="Chen C."/>
            <person name="Wang M."/>
            <person name="Lipzen A."/>
            <person name="Daum C."/>
            <person name="Saski C.A."/>
            <person name="Payton A.C."/>
            <person name="Mcbreen J.C."/>
            <person name="Conrad R.E."/>
            <person name="Kollar L.M."/>
            <person name="Olsson S."/>
            <person name="Huttunen S."/>
            <person name="Landis J.B."/>
            <person name="Wickett N.J."/>
            <person name="Johnson M.G."/>
            <person name="Rensing S.A."/>
            <person name="Grimwood J."/>
            <person name="Schmutz J."/>
            <person name="Mcdaniel S.F."/>
        </authorList>
    </citation>
    <scope>NUCLEOTIDE SEQUENCE</scope>
    <source>
        <strain evidence="2">R40</strain>
    </source>
</reference>
<evidence type="ECO:0000313" key="3">
    <source>
        <dbReference type="Proteomes" id="UP000822688"/>
    </source>
</evidence>
<protein>
    <submittedName>
        <fullName evidence="2">Uncharacterized protein</fullName>
    </submittedName>
</protein>
<accession>A0A8T0HLU2</accession>
<gene>
    <name evidence="2" type="ORF">KC19_VG040500</name>
</gene>
<evidence type="ECO:0000256" key="1">
    <source>
        <dbReference type="SAM" id="MobiDB-lite"/>
    </source>
</evidence>
<sequence length="88" mass="10224">MRDKNSNKNSLIIKNLYFFMLKNPLGIVRCHKEGGKLLTRRSPSRTRQSLRPAAHHNYTAQNESSRCDPLVPRSRPKLSLINFTPLRH</sequence>
<proteinExistence type="predicted"/>
<organism evidence="2 3">
    <name type="scientific">Ceratodon purpureus</name>
    <name type="common">Fire moss</name>
    <name type="synonym">Dicranum purpureum</name>
    <dbReference type="NCBI Taxonomy" id="3225"/>
    <lineage>
        <taxon>Eukaryota</taxon>
        <taxon>Viridiplantae</taxon>
        <taxon>Streptophyta</taxon>
        <taxon>Embryophyta</taxon>
        <taxon>Bryophyta</taxon>
        <taxon>Bryophytina</taxon>
        <taxon>Bryopsida</taxon>
        <taxon>Dicranidae</taxon>
        <taxon>Pseudoditrichales</taxon>
        <taxon>Ditrichaceae</taxon>
        <taxon>Ceratodon</taxon>
    </lineage>
</organism>